<sequence>MKEYDSNLKKIEQKVETLKSKSVSDYVESYNQIENDIVEQKNLIRNDLMPKNRQEDERIREIADKIHLHIRTGLETYSSVDDILSYLEPAFQRSKVDKTYGRALVLLEENMVIEQIKHKFKDAKYNAYLIILILDKFIELSTEIMPNSYTNILKLEQSYFEIYYDNM</sequence>
<name>A0A418IDW0_9STAP</name>
<accession>A0A418IDW0</accession>
<dbReference type="EMBL" id="QXUF01000077">
    <property type="protein sequence ID" value="RIM99020.1"/>
    <property type="molecule type" value="Genomic_DNA"/>
</dbReference>
<keyword evidence="2" id="KW-1185">Reference proteome</keyword>
<dbReference type="AlphaFoldDB" id="A0A418IDW0"/>
<dbReference type="RefSeq" id="WP_119586017.1">
    <property type="nucleotide sequence ID" value="NZ_JAGEVL010000007.1"/>
</dbReference>
<protein>
    <submittedName>
        <fullName evidence="1">Uncharacterized protein</fullName>
    </submittedName>
</protein>
<evidence type="ECO:0000313" key="1">
    <source>
        <dbReference type="EMBL" id="RIM99020.1"/>
    </source>
</evidence>
<dbReference type="GeneID" id="79052263"/>
<evidence type="ECO:0000313" key="2">
    <source>
        <dbReference type="Proteomes" id="UP000286317"/>
    </source>
</evidence>
<comment type="caution">
    <text evidence="1">The sequence shown here is derived from an EMBL/GenBank/DDBJ whole genome shotgun (WGS) entry which is preliminary data.</text>
</comment>
<organism evidence="1 2">
    <name type="scientific">Staphylococcus shinii</name>
    <dbReference type="NCBI Taxonomy" id="2912228"/>
    <lineage>
        <taxon>Bacteria</taxon>
        <taxon>Bacillati</taxon>
        <taxon>Bacillota</taxon>
        <taxon>Bacilli</taxon>
        <taxon>Bacillales</taxon>
        <taxon>Staphylococcaceae</taxon>
        <taxon>Staphylococcus</taxon>
    </lineage>
</organism>
<dbReference type="OrthoDB" id="2403907at2"/>
<proteinExistence type="predicted"/>
<gene>
    <name evidence="1" type="ORF">BU112_10365</name>
</gene>
<dbReference type="Proteomes" id="UP000286317">
    <property type="component" value="Unassembled WGS sequence"/>
</dbReference>
<reference evidence="1 2" key="1">
    <citation type="journal article" date="2016" name="Front. Microbiol.">
        <title>Comprehensive Phylogenetic Analysis of Bovine Non-aureus Staphylococci Species Based on Whole-Genome Sequencing.</title>
        <authorList>
            <person name="Naushad S."/>
            <person name="Barkema H.W."/>
            <person name="Luby C."/>
            <person name="Condas L.A."/>
            <person name="Nobrega D.B."/>
            <person name="Carson D.A."/>
            <person name="De Buck J."/>
        </authorList>
    </citation>
    <scope>NUCLEOTIDE SEQUENCE [LARGE SCALE GENOMIC DNA]</scope>
    <source>
        <strain evidence="1 2">SNUC 4554</strain>
    </source>
</reference>